<feature type="domain" description="IclR-ED" evidence="5">
    <location>
        <begin position="66"/>
        <end position="251"/>
    </location>
</feature>
<dbReference type="Pfam" id="PF01614">
    <property type="entry name" value="IclR_C"/>
    <property type="match status" value="1"/>
</dbReference>
<keyword evidence="2" id="KW-0238">DNA-binding</keyword>
<comment type="caution">
    <text evidence="6">The sequence shown here is derived from an EMBL/GenBank/DDBJ whole genome shotgun (WGS) entry which is preliminary data.</text>
</comment>
<dbReference type="SUPFAM" id="SSF46785">
    <property type="entry name" value="Winged helix' DNA-binding domain"/>
    <property type="match status" value="1"/>
</dbReference>
<dbReference type="RefSeq" id="WP_381490335.1">
    <property type="nucleotide sequence ID" value="NZ_JBHTIK010000005.1"/>
</dbReference>
<dbReference type="PROSITE" id="PS51078">
    <property type="entry name" value="ICLR_ED"/>
    <property type="match status" value="1"/>
</dbReference>
<keyword evidence="7" id="KW-1185">Reference proteome</keyword>
<evidence type="ECO:0000313" key="7">
    <source>
        <dbReference type="Proteomes" id="UP001597124"/>
    </source>
</evidence>
<dbReference type="InterPro" id="IPR050707">
    <property type="entry name" value="HTH_MetabolicPath_Reg"/>
</dbReference>
<evidence type="ECO:0000259" key="5">
    <source>
        <dbReference type="PROSITE" id="PS51078"/>
    </source>
</evidence>
<dbReference type="SMART" id="SM00346">
    <property type="entry name" value="HTH_ICLR"/>
    <property type="match status" value="1"/>
</dbReference>
<dbReference type="InterPro" id="IPR014757">
    <property type="entry name" value="Tscrpt_reg_IclR_C"/>
</dbReference>
<evidence type="ECO:0000256" key="1">
    <source>
        <dbReference type="ARBA" id="ARBA00023015"/>
    </source>
</evidence>
<evidence type="ECO:0000256" key="3">
    <source>
        <dbReference type="ARBA" id="ARBA00023163"/>
    </source>
</evidence>
<proteinExistence type="predicted"/>
<evidence type="ECO:0000313" key="6">
    <source>
        <dbReference type="EMBL" id="MFD0848854.1"/>
    </source>
</evidence>
<dbReference type="InterPro" id="IPR036388">
    <property type="entry name" value="WH-like_DNA-bd_sf"/>
</dbReference>
<dbReference type="InterPro" id="IPR029016">
    <property type="entry name" value="GAF-like_dom_sf"/>
</dbReference>
<organism evidence="6 7">
    <name type="scientific">Sphingosinicella xenopeptidilytica</name>
    <dbReference type="NCBI Taxonomy" id="364098"/>
    <lineage>
        <taxon>Bacteria</taxon>
        <taxon>Pseudomonadati</taxon>
        <taxon>Pseudomonadota</taxon>
        <taxon>Alphaproteobacteria</taxon>
        <taxon>Sphingomonadales</taxon>
        <taxon>Sphingosinicellaceae</taxon>
        <taxon>Sphingosinicella</taxon>
    </lineage>
</organism>
<keyword evidence="1" id="KW-0805">Transcription regulation</keyword>
<dbReference type="Gene3D" id="1.10.10.10">
    <property type="entry name" value="Winged helix-like DNA-binding domain superfamily/Winged helix DNA-binding domain"/>
    <property type="match status" value="1"/>
</dbReference>
<dbReference type="Pfam" id="PF09339">
    <property type="entry name" value="HTH_IclR"/>
    <property type="match status" value="1"/>
</dbReference>
<gene>
    <name evidence="6" type="ORF">ACFQ00_11010</name>
</gene>
<evidence type="ECO:0000256" key="2">
    <source>
        <dbReference type="ARBA" id="ARBA00023125"/>
    </source>
</evidence>
<dbReference type="PANTHER" id="PTHR30136">
    <property type="entry name" value="HELIX-TURN-HELIX TRANSCRIPTIONAL REGULATOR, ICLR FAMILY"/>
    <property type="match status" value="1"/>
</dbReference>
<sequence length="252" mass="26397">MPSVAALERGLALLAAVSRDGARRSALDIGQELGLPIATTHRLATTLTKGGYLHRVRRGHFVAGPALLAVSGAVSAHTAAAEAARPVLAKLAQRTGLTAHLGRLESNMVTYLIKEGDETGLFTREGIQLEAYCSGIGKVLLAHLPGEDQAEYLASAPFIALTPRTITDPDALRQAFDRIRAEGYAVDDEEVVSGLTCLAVPVPAASGAVTFAISLSGSGNWPARRTRVPVLTRLQDAALEAAETMTPFAALL</sequence>
<dbReference type="PANTHER" id="PTHR30136:SF24">
    <property type="entry name" value="HTH-TYPE TRANSCRIPTIONAL REPRESSOR ALLR"/>
    <property type="match status" value="1"/>
</dbReference>
<dbReference type="EMBL" id="JBHTIK010000005">
    <property type="protein sequence ID" value="MFD0848854.1"/>
    <property type="molecule type" value="Genomic_DNA"/>
</dbReference>
<dbReference type="Proteomes" id="UP001597124">
    <property type="component" value="Unassembled WGS sequence"/>
</dbReference>
<protein>
    <submittedName>
        <fullName evidence="6">IclR family transcriptional regulator</fullName>
    </submittedName>
</protein>
<evidence type="ECO:0000259" key="4">
    <source>
        <dbReference type="PROSITE" id="PS51077"/>
    </source>
</evidence>
<feature type="domain" description="HTH iclR-type" evidence="4">
    <location>
        <begin position="4"/>
        <end position="65"/>
    </location>
</feature>
<dbReference type="SUPFAM" id="SSF55781">
    <property type="entry name" value="GAF domain-like"/>
    <property type="match status" value="1"/>
</dbReference>
<keyword evidence="3" id="KW-0804">Transcription</keyword>
<dbReference type="InterPro" id="IPR005471">
    <property type="entry name" value="Tscrpt_reg_IclR_N"/>
</dbReference>
<dbReference type="PROSITE" id="PS51077">
    <property type="entry name" value="HTH_ICLR"/>
    <property type="match status" value="1"/>
</dbReference>
<reference evidence="7" key="1">
    <citation type="journal article" date="2019" name="Int. J. Syst. Evol. Microbiol.">
        <title>The Global Catalogue of Microorganisms (GCM) 10K type strain sequencing project: providing services to taxonomists for standard genome sequencing and annotation.</title>
        <authorList>
            <consortium name="The Broad Institute Genomics Platform"/>
            <consortium name="The Broad Institute Genome Sequencing Center for Infectious Disease"/>
            <person name="Wu L."/>
            <person name="Ma J."/>
        </authorList>
    </citation>
    <scope>NUCLEOTIDE SEQUENCE [LARGE SCALE GENOMIC DNA]</scope>
    <source>
        <strain evidence="7">CCUG 52537</strain>
    </source>
</reference>
<name>A0ABW3C5L4_SPHXN</name>
<accession>A0ABW3C5L4</accession>
<dbReference type="Gene3D" id="3.30.450.40">
    <property type="match status" value="1"/>
</dbReference>
<dbReference type="InterPro" id="IPR036390">
    <property type="entry name" value="WH_DNA-bd_sf"/>
</dbReference>